<comment type="caution">
    <text evidence="2">The sequence shown here is derived from an EMBL/GenBank/DDBJ whole genome shotgun (WGS) entry which is preliminary data.</text>
</comment>
<dbReference type="AlphaFoldDB" id="A0A540NJN5"/>
<proteinExistence type="predicted"/>
<dbReference type="Proteomes" id="UP000315295">
    <property type="component" value="Unassembled WGS sequence"/>
</dbReference>
<feature type="region of interest" description="Disordered" evidence="1">
    <location>
        <begin position="29"/>
        <end position="112"/>
    </location>
</feature>
<evidence type="ECO:0000313" key="3">
    <source>
        <dbReference type="Proteomes" id="UP000315295"/>
    </source>
</evidence>
<evidence type="ECO:0000256" key="1">
    <source>
        <dbReference type="SAM" id="MobiDB-lite"/>
    </source>
</evidence>
<sequence>MSSLSVCTGLHFLHVGFDAEAVGRDKLLGARGKETNEGNQVGSGTKDRVGEIGPPQPHPRSDLSEPRNGRCAGVEEGGKTLGAEEGGGRGWICRSSRMRGNTRFEGREKNPD</sequence>
<organism evidence="2 3">
    <name type="scientific">Malus baccata</name>
    <name type="common">Siberian crab apple</name>
    <name type="synonym">Pyrus baccata</name>
    <dbReference type="NCBI Taxonomy" id="106549"/>
    <lineage>
        <taxon>Eukaryota</taxon>
        <taxon>Viridiplantae</taxon>
        <taxon>Streptophyta</taxon>
        <taxon>Embryophyta</taxon>
        <taxon>Tracheophyta</taxon>
        <taxon>Spermatophyta</taxon>
        <taxon>Magnoliopsida</taxon>
        <taxon>eudicotyledons</taxon>
        <taxon>Gunneridae</taxon>
        <taxon>Pentapetalae</taxon>
        <taxon>rosids</taxon>
        <taxon>fabids</taxon>
        <taxon>Rosales</taxon>
        <taxon>Rosaceae</taxon>
        <taxon>Amygdaloideae</taxon>
        <taxon>Maleae</taxon>
        <taxon>Malus</taxon>
    </lineage>
</organism>
<reference evidence="2 3" key="1">
    <citation type="journal article" date="2019" name="G3 (Bethesda)">
        <title>Sequencing of a Wild Apple (Malus baccata) Genome Unravels the Differences Between Cultivated and Wild Apple Species Regarding Disease Resistance and Cold Tolerance.</title>
        <authorList>
            <person name="Chen X."/>
        </authorList>
    </citation>
    <scope>NUCLEOTIDE SEQUENCE [LARGE SCALE GENOMIC DNA]</scope>
    <source>
        <strain evidence="3">cv. Shandingzi</strain>
        <tissue evidence="2">Leaves</tissue>
    </source>
</reference>
<evidence type="ECO:0000313" key="2">
    <source>
        <dbReference type="EMBL" id="TQE11244.1"/>
    </source>
</evidence>
<keyword evidence="3" id="KW-1185">Reference proteome</keyword>
<dbReference type="EMBL" id="VIEB01000032">
    <property type="protein sequence ID" value="TQE11244.1"/>
    <property type="molecule type" value="Genomic_DNA"/>
</dbReference>
<feature type="compositionally biased region" description="Basic and acidic residues" evidence="1">
    <location>
        <begin position="59"/>
        <end position="68"/>
    </location>
</feature>
<feature type="compositionally biased region" description="Basic and acidic residues" evidence="1">
    <location>
        <begin position="102"/>
        <end position="112"/>
    </location>
</feature>
<gene>
    <name evidence="2" type="ORF">C1H46_003250</name>
</gene>
<protein>
    <submittedName>
        <fullName evidence="2">Uncharacterized protein</fullName>
    </submittedName>
</protein>
<name>A0A540NJN5_MALBA</name>
<accession>A0A540NJN5</accession>